<dbReference type="Pfam" id="PF07992">
    <property type="entry name" value="Pyr_redox_2"/>
    <property type="match status" value="1"/>
</dbReference>
<evidence type="ECO:0000256" key="2">
    <source>
        <dbReference type="ARBA" id="ARBA00022630"/>
    </source>
</evidence>
<dbReference type="PIRSF" id="PIRSF000350">
    <property type="entry name" value="Mercury_reductase_MerA"/>
    <property type="match status" value="1"/>
</dbReference>
<evidence type="ECO:0000259" key="13">
    <source>
        <dbReference type="Pfam" id="PF07992"/>
    </source>
</evidence>
<evidence type="ECO:0000256" key="3">
    <source>
        <dbReference type="ARBA" id="ARBA00022827"/>
    </source>
</evidence>
<comment type="similarity">
    <text evidence="1 11">Belongs to the class-I pyridine nucleotide-disulfide oxidoreductase family.</text>
</comment>
<evidence type="ECO:0000256" key="4">
    <source>
        <dbReference type="ARBA" id="ARBA00022857"/>
    </source>
</evidence>
<organism evidence="14 15">
    <name type="scientific">Haloferula luteola</name>
    <dbReference type="NCBI Taxonomy" id="595692"/>
    <lineage>
        <taxon>Bacteria</taxon>
        <taxon>Pseudomonadati</taxon>
        <taxon>Verrucomicrobiota</taxon>
        <taxon>Verrucomicrobiia</taxon>
        <taxon>Verrucomicrobiales</taxon>
        <taxon>Verrucomicrobiaceae</taxon>
        <taxon>Haloferula</taxon>
    </lineage>
</organism>
<dbReference type="SUPFAM" id="SSF51905">
    <property type="entry name" value="FAD/NAD(P)-binding domain"/>
    <property type="match status" value="1"/>
</dbReference>
<keyword evidence="15" id="KW-1185">Reference proteome</keyword>
<gene>
    <name evidence="14" type="ORF">HNR46_000571</name>
</gene>
<dbReference type="InterPro" id="IPR001100">
    <property type="entry name" value="Pyr_nuc-diS_OxRdtase"/>
</dbReference>
<feature type="binding site" evidence="9">
    <location>
        <position position="51"/>
    </location>
    <ligand>
        <name>FAD</name>
        <dbReference type="ChEBI" id="CHEBI:57692"/>
    </ligand>
</feature>
<dbReference type="PANTHER" id="PTHR43014">
    <property type="entry name" value="MERCURIC REDUCTASE"/>
    <property type="match status" value="1"/>
</dbReference>
<proteinExistence type="inferred from homology"/>
<feature type="domain" description="FAD/NAD(P)-binding" evidence="13">
    <location>
        <begin position="5"/>
        <end position="320"/>
    </location>
</feature>
<sequence length="457" mass="49634">MKPFRLIVIGGGSAGHAAARTAARLGLETLLVEAAPTLGGLCILRGCMPSKLLIATADRMRECRSADHFAVRNSSPRLDEAQLRRRLHQVISGFQDARRQEMAAAPYRLIRDRAQFIDPHTLRLENSGDTLRADAFIVATGSTPSIPPIPGLSDTPFWTSDEVTQFPSLPSSVTIIGSGAVGMEFAHLYEGLGSQVTVLSRSSRILSKLHPDLGQTVAAASEQRGIDIRFQTEAQSVRHDGSRFHLHLSDESHLCCQALILATGRSPSTSSLHLDQAGLTTDDTGRLPINELTQTSQPHIFAAGDCASPLPVVHLAVVQGEVAAHQAAHLRTDHQVTDRSWEPHLKMQGIFTHPEVVSLGVDPHDDELESQGLQQHRYSFSDLGKGEILNAQGHIRLVSEKSTGRLVGAHAVGPGVVDSSHVMLLAIKNRMTLDDLRRTPFYHPSLAEIWSYALDSD</sequence>
<dbReference type="GO" id="GO:0016668">
    <property type="term" value="F:oxidoreductase activity, acting on a sulfur group of donors, NAD(P) as acceptor"/>
    <property type="evidence" value="ECO:0007669"/>
    <property type="project" value="InterPro"/>
</dbReference>
<keyword evidence="7 11" id="KW-0676">Redox-active center</keyword>
<dbReference type="Pfam" id="PF02852">
    <property type="entry name" value="Pyr_redox_dim"/>
    <property type="match status" value="1"/>
</dbReference>
<dbReference type="InterPro" id="IPR023753">
    <property type="entry name" value="FAD/NAD-binding_dom"/>
</dbReference>
<feature type="domain" description="Pyridine nucleotide-disulphide oxidoreductase dimerisation" evidence="12">
    <location>
        <begin position="350"/>
        <end position="451"/>
    </location>
</feature>
<accession>A0A840UVZ5</accession>
<keyword evidence="3 9" id="KW-0274">FAD</keyword>
<evidence type="ECO:0000256" key="9">
    <source>
        <dbReference type="PIRSR" id="PIRSR000350-3"/>
    </source>
</evidence>
<dbReference type="Gene3D" id="3.50.50.60">
    <property type="entry name" value="FAD/NAD(P)-binding domain"/>
    <property type="match status" value="2"/>
</dbReference>
<feature type="active site" description="Proton acceptor" evidence="8">
    <location>
        <position position="443"/>
    </location>
</feature>
<keyword evidence="2 11" id="KW-0285">Flavoprotein</keyword>
<keyword evidence="6" id="KW-1015">Disulfide bond</keyword>
<evidence type="ECO:0000256" key="7">
    <source>
        <dbReference type="ARBA" id="ARBA00023284"/>
    </source>
</evidence>
<dbReference type="InterPro" id="IPR036188">
    <property type="entry name" value="FAD/NAD-bd_sf"/>
</dbReference>
<evidence type="ECO:0000313" key="14">
    <source>
        <dbReference type="EMBL" id="MBB5350347.1"/>
    </source>
</evidence>
<name>A0A840UVZ5_9BACT</name>
<evidence type="ECO:0000256" key="1">
    <source>
        <dbReference type="ARBA" id="ARBA00007532"/>
    </source>
</evidence>
<feature type="binding site" evidence="9">
    <location>
        <position position="305"/>
    </location>
    <ligand>
        <name>NAD(+)</name>
        <dbReference type="ChEBI" id="CHEBI:57540"/>
    </ligand>
</feature>
<evidence type="ECO:0000259" key="12">
    <source>
        <dbReference type="Pfam" id="PF02852"/>
    </source>
</evidence>
<evidence type="ECO:0000256" key="6">
    <source>
        <dbReference type="ARBA" id="ARBA00023157"/>
    </source>
</evidence>
<dbReference type="InterPro" id="IPR004099">
    <property type="entry name" value="Pyr_nucl-diS_OxRdtase_dimer"/>
</dbReference>
<protein>
    <submittedName>
        <fullName evidence="14">Pyruvate/2-oxoglutarate dehydrogenase complex dihydrolipoamide dehydrogenase (E3) component</fullName>
    </submittedName>
</protein>
<dbReference type="PANTHER" id="PTHR43014:SF5">
    <property type="entry name" value="GLUTATHIONE REDUCTASE (NADPH)"/>
    <property type="match status" value="1"/>
</dbReference>
<evidence type="ECO:0000256" key="5">
    <source>
        <dbReference type="ARBA" id="ARBA00023002"/>
    </source>
</evidence>
<evidence type="ECO:0000256" key="11">
    <source>
        <dbReference type="RuleBase" id="RU003691"/>
    </source>
</evidence>
<dbReference type="Gene3D" id="3.30.390.30">
    <property type="match status" value="1"/>
</dbReference>
<dbReference type="RefSeq" id="WP_184015567.1">
    <property type="nucleotide sequence ID" value="NZ_JACHFD010000002.1"/>
</dbReference>
<comment type="caution">
    <text evidence="14">The sequence shown here is derived from an EMBL/GenBank/DDBJ whole genome shotgun (WGS) entry which is preliminary data.</text>
</comment>
<dbReference type="EMBL" id="JACHFD010000002">
    <property type="protein sequence ID" value="MBB5350347.1"/>
    <property type="molecule type" value="Genomic_DNA"/>
</dbReference>
<dbReference type="SUPFAM" id="SSF55424">
    <property type="entry name" value="FAD/NAD-linked reductases, dimerisation (C-terminal) domain"/>
    <property type="match status" value="1"/>
</dbReference>
<evidence type="ECO:0000256" key="8">
    <source>
        <dbReference type="PIRSR" id="PIRSR000350-2"/>
    </source>
</evidence>
<dbReference type="AlphaFoldDB" id="A0A840UVZ5"/>
<dbReference type="InterPro" id="IPR016156">
    <property type="entry name" value="FAD/NAD-linked_Rdtase_dimer_sf"/>
</dbReference>
<dbReference type="InterPro" id="IPR012999">
    <property type="entry name" value="Pyr_OxRdtase_I_AS"/>
</dbReference>
<evidence type="ECO:0000256" key="10">
    <source>
        <dbReference type="PIRSR" id="PIRSR000350-4"/>
    </source>
</evidence>
<reference evidence="14 15" key="1">
    <citation type="submission" date="2020-08" db="EMBL/GenBank/DDBJ databases">
        <title>Genomic Encyclopedia of Type Strains, Phase IV (KMG-IV): sequencing the most valuable type-strain genomes for metagenomic binning, comparative biology and taxonomic classification.</title>
        <authorList>
            <person name="Goeker M."/>
        </authorList>
    </citation>
    <scope>NUCLEOTIDE SEQUENCE [LARGE SCALE GENOMIC DNA]</scope>
    <source>
        <strain evidence="14 15">YC6886</strain>
    </source>
</reference>
<keyword evidence="14" id="KW-0670">Pyruvate</keyword>
<feature type="binding site" evidence="9">
    <location>
        <begin position="177"/>
        <end position="184"/>
    </location>
    <ligand>
        <name>NAD(+)</name>
        <dbReference type="ChEBI" id="CHEBI:57540"/>
    </ligand>
</feature>
<feature type="disulfide bond" description="Redox-active" evidence="10">
    <location>
        <begin position="42"/>
        <end position="47"/>
    </location>
</feature>
<dbReference type="PRINTS" id="PR00368">
    <property type="entry name" value="FADPNR"/>
</dbReference>
<feature type="binding site" evidence="9">
    <location>
        <begin position="140"/>
        <end position="142"/>
    </location>
    <ligand>
        <name>FAD</name>
        <dbReference type="ChEBI" id="CHEBI:57692"/>
    </ligand>
</feature>
<keyword evidence="5 11" id="KW-0560">Oxidoreductase</keyword>
<comment type="cofactor">
    <cofactor evidence="9">
        <name>FAD</name>
        <dbReference type="ChEBI" id="CHEBI:57692"/>
    </cofactor>
    <text evidence="9">Binds 1 FAD per subunit.</text>
</comment>
<evidence type="ECO:0000313" key="15">
    <source>
        <dbReference type="Proteomes" id="UP000557717"/>
    </source>
</evidence>
<dbReference type="Proteomes" id="UP000557717">
    <property type="component" value="Unassembled WGS sequence"/>
</dbReference>
<keyword evidence="9" id="KW-0520">NAD</keyword>
<dbReference type="PRINTS" id="PR00411">
    <property type="entry name" value="PNDRDTASEI"/>
</dbReference>
<keyword evidence="4" id="KW-0521">NADP</keyword>
<keyword evidence="9" id="KW-0547">Nucleotide-binding</keyword>
<dbReference type="GO" id="GO:0000166">
    <property type="term" value="F:nucleotide binding"/>
    <property type="evidence" value="ECO:0007669"/>
    <property type="project" value="UniProtKB-KW"/>
</dbReference>
<feature type="binding site" evidence="9">
    <location>
        <position position="264"/>
    </location>
    <ligand>
        <name>NAD(+)</name>
        <dbReference type="ChEBI" id="CHEBI:57540"/>
    </ligand>
</feature>
<dbReference type="PROSITE" id="PS00076">
    <property type="entry name" value="PYRIDINE_REDOX_1"/>
    <property type="match status" value="1"/>
</dbReference>